<dbReference type="AlphaFoldDB" id="A0A4Q5MXM3"/>
<evidence type="ECO:0000259" key="1">
    <source>
        <dbReference type="Pfam" id="PF04480"/>
    </source>
</evidence>
<gene>
    <name evidence="2" type="ORF">EUA98_13875</name>
</gene>
<accession>A0A4Q5MXM3</accession>
<dbReference type="Gene3D" id="3.40.960.10">
    <property type="entry name" value="VSR Endonuclease"/>
    <property type="match status" value="1"/>
</dbReference>
<organism evidence="2 3">
    <name type="scientific">Pengzhenrongella frigida</name>
    <dbReference type="NCBI Taxonomy" id="1259133"/>
    <lineage>
        <taxon>Bacteria</taxon>
        <taxon>Bacillati</taxon>
        <taxon>Actinomycetota</taxon>
        <taxon>Actinomycetes</taxon>
        <taxon>Micrococcales</taxon>
        <taxon>Pengzhenrongella</taxon>
    </lineage>
</organism>
<dbReference type="OrthoDB" id="5144556at2"/>
<proteinExistence type="predicted"/>
<name>A0A4Q5MXM3_9MICO</name>
<evidence type="ECO:0000313" key="3">
    <source>
        <dbReference type="Proteomes" id="UP000293764"/>
    </source>
</evidence>
<reference evidence="2 3" key="1">
    <citation type="submission" date="2019-01" db="EMBL/GenBank/DDBJ databases">
        <title>Novel species of Cellulomonas.</title>
        <authorList>
            <person name="Liu Q."/>
            <person name="Xin Y.-H."/>
        </authorList>
    </citation>
    <scope>NUCLEOTIDE SEQUENCE [LARGE SCALE GENOMIC DNA]</scope>
    <source>
        <strain evidence="2 3">HLT2-17</strain>
    </source>
</reference>
<dbReference type="Pfam" id="PF04480">
    <property type="entry name" value="DUF559"/>
    <property type="match status" value="1"/>
</dbReference>
<dbReference type="SUPFAM" id="SSF52980">
    <property type="entry name" value="Restriction endonuclease-like"/>
    <property type="match status" value="1"/>
</dbReference>
<keyword evidence="3" id="KW-1185">Reference proteome</keyword>
<sequence length="289" mass="31006">MDPLENLMSRGGVARWSDLAATSAEARQLARSVQVGEVVRVAQGVYACAGVDATLVSACVHRARVTCVTAAVLYGFTVLTVPPAPHLSVPRSRGRTPSRVRKAWPAVLHREDGSELAQDARGPVAAVAHTLARMLTCVPSDAALVTIDSALAARRVTVDQIAAHVRGPLRVRALTALRQADGRSQSLTETLARLALTRAGLSAEPAVRILGVGWVDLLVAGRIVVELDGFAYHSGRAEYREDRRRDRELVRQGYVVLRFTFEDVVRDPQIVVRAVLATLAGADSRASGE</sequence>
<feature type="domain" description="DUF559" evidence="1">
    <location>
        <begin position="220"/>
        <end position="279"/>
    </location>
</feature>
<protein>
    <submittedName>
        <fullName evidence="2">DUF559 domain-containing protein</fullName>
    </submittedName>
</protein>
<dbReference type="EMBL" id="SDWW01000035">
    <property type="protein sequence ID" value="RYV50375.1"/>
    <property type="molecule type" value="Genomic_DNA"/>
</dbReference>
<dbReference type="InterPro" id="IPR011335">
    <property type="entry name" value="Restrct_endonuc-II-like"/>
</dbReference>
<dbReference type="Proteomes" id="UP000293764">
    <property type="component" value="Unassembled WGS sequence"/>
</dbReference>
<dbReference type="InterPro" id="IPR007569">
    <property type="entry name" value="DUF559"/>
</dbReference>
<evidence type="ECO:0000313" key="2">
    <source>
        <dbReference type="EMBL" id="RYV50375.1"/>
    </source>
</evidence>
<comment type="caution">
    <text evidence="2">The sequence shown here is derived from an EMBL/GenBank/DDBJ whole genome shotgun (WGS) entry which is preliminary data.</text>
</comment>